<proteinExistence type="predicted"/>
<evidence type="ECO:0000313" key="1">
    <source>
        <dbReference type="EMBL" id="GAA0463631.1"/>
    </source>
</evidence>
<dbReference type="Proteomes" id="UP000830542">
    <property type="component" value="Chromosome"/>
</dbReference>
<organism evidence="1 4">
    <name type="scientific">Halococcus dombrowskii</name>
    <dbReference type="NCBI Taxonomy" id="179637"/>
    <lineage>
        <taxon>Archaea</taxon>
        <taxon>Methanobacteriati</taxon>
        <taxon>Methanobacteriota</taxon>
        <taxon>Stenosarchaea group</taxon>
        <taxon>Halobacteria</taxon>
        <taxon>Halobacteriales</taxon>
        <taxon>Halococcaceae</taxon>
        <taxon>Halococcus</taxon>
    </lineage>
</organism>
<dbReference type="EMBL" id="BAAADN010000030">
    <property type="protein sequence ID" value="GAA0463631.1"/>
    <property type="molecule type" value="Genomic_DNA"/>
</dbReference>
<evidence type="ECO:0000313" key="4">
    <source>
        <dbReference type="Proteomes" id="UP001500962"/>
    </source>
</evidence>
<protein>
    <submittedName>
        <fullName evidence="1">Uncharacterized protein</fullName>
    </submittedName>
</protein>
<dbReference type="EMBL" id="CP095005">
    <property type="protein sequence ID" value="UOO93930.1"/>
    <property type="molecule type" value="Genomic_DNA"/>
</dbReference>
<accession>A0AAV3SGN5</accession>
<dbReference type="AlphaFoldDB" id="A0AAV3SGN5"/>
<dbReference type="RefSeq" id="WP_244698637.1">
    <property type="nucleotide sequence ID" value="NZ_BAAADN010000030.1"/>
</dbReference>
<name>A0AAV3SGN5_HALDO</name>
<keyword evidence="3" id="KW-1185">Reference proteome</keyword>
<dbReference type="Proteomes" id="UP001500962">
    <property type="component" value="Unassembled WGS sequence"/>
</dbReference>
<evidence type="ECO:0000313" key="2">
    <source>
        <dbReference type="EMBL" id="UOO93930.1"/>
    </source>
</evidence>
<dbReference type="GeneID" id="71761798"/>
<sequence length="62" mass="6706">MPNTTATPGENGQLEIVCHRNGEVEPSASLTNIEGAVSLLIDDLEPNESIEIEIIESNDAEW</sequence>
<dbReference type="KEGG" id="hdo:MUK72_08080"/>
<reference evidence="1" key="3">
    <citation type="submission" date="2023-12" db="EMBL/GenBank/DDBJ databases">
        <authorList>
            <person name="Sun Q."/>
            <person name="Inoue M."/>
        </authorList>
    </citation>
    <scope>NUCLEOTIDE SEQUENCE</scope>
    <source>
        <strain evidence="1">JCM 12289</strain>
    </source>
</reference>
<evidence type="ECO:0000313" key="3">
    <source>
        <dbReference type="Proteomes" id="UP000830542"/>
    </source>
</evidence>
<gene>
    <name evidence="1" type="ORF">GCM10008985_20540</name>
    <name evidence="2" type="ORF">MUK72_08080</name>
</gene>
<reference evidence="1" key="1">
    <citation type="journal article" date="2014" name="Int. J. Syst. Evol. Microbiol.">
        <title>Complete genome sequence of Corynebacterium casei LMG S-19264T (=DSM 44701T), isolated from a smear-ripened cheese.</title>
        <authorList>
            <consortium name="US DOE Joint Genome Institute (JGI-PGF)"/>
            <person name="Walter F."/>
            <person name="Albersmeier A."/>
            <person name="Kalinowski J."/>
            <person name="Ruckert C."/>
        </authorList>
    </citation>
    <scope>NUCLEOTIDE SEQUENCE</scope>
    <source>
        <strain evidence="1">JCM 12289</strain>
    </source>
</reference>
<reference evidence="2" key="2">
    <citation type="submission" date="2022-04" db="EMBL/GenBank/DDBJ databases">
        <title>Sequencing and genomic assembly of Halococcus dombrowskii.</title>
        <authorList>
            <person name="Lim S.W."/>
            <person name="MacLea K.S."/>
        </authorList>
    </citation>
    <scope>NUCLEOTIDE SEQUENCE</scope>
    <source>
        <strain evidence="2">H4</strain>
    </source>
</reference>